<sequence>MRFKTLDEWLDWQTALHPRQIELGLHRCKMVAERLKVLTPNFTVITVGGTNGKGSSVMMLDAFLQAGGYRTGRYMSPHLLRYNERICINGLEVSDTVLCDAFNAIEDVRKDISLTFFEFSTLAALYVFQQAGLDVVILEVGLGGRLDAVNIIDSDVALVTAIDIDHVDWLGSDRESIGFEKAGIFRANRPAVCSDPNPPQRLIDYAQQLQTPLYRLNHDYHYQKTTEQTWYWQYKAINYPLPMPALKGDFQLQNAAGVLMVLTLLQARHPLGLAQYQQGLATVRNAGRFQVIHTQGECTRILDVAHNLQAAQVLKQLLQHYPAQGKRYAVVSILKDKDIEGIMRCMLSEVDEWHIAPLHAPRATPIEELQAHLQAIGATHIHCYQTISDAYQTTLQQASALDRVIVFGSFYTVAEALTIEQNRESFQGK</sequence>
<dbReference type="Gene3D" id="3.40.1190.10">
    <property type="entry name" value="Mur-like, catalytic domain"/>
    <property type="match status" value="1"/>
</dbReference>
<evidence type="ECO:0000256" key="22">
    <source>
        <dbReference type="ARBA" id="ARBA00049161"/>
    </source>
</evidence>
<dbReference type="GO" id="GO:0008841">
    <property type="term" value="F:dihydrofolate synthase activity"/>
    <property type="evidence" value="ECO:0007669"/>
    <property type="project" value="UniProtKB-EC"/>
</dbReference>
<dbReference type="NCBIfam" id="TIGR01499">
    <property type="entry name" value="folC"/>
    <property type="match status" value="1"/>
</dbReference>
<dbReference type="GO" id="GO:0005737">
    <property type="term" value="C:cytoplasm"/>
    <property type="evidence" value="ECO:0007669"/>
    <property type="project" value="TreeGrafter"/>
</dbReference>
<dbReference type="Gene3D" id="3.90.190.20">
    <property type="entry name" value="Mur ligase, C-terminal domain"/>
    <property type="match status" value="1"/>
</dbReference>
<dbReference type="Proteomes" id="UP000005744">
    <property type="component" value="Unassembled WGS sequence"/>
</dbReference>
<comment type="cofactor">
    <cofactor evidence="1">
        <name>Mg(2+)</name>
        <dbReference type="ChEBI" id="CHEBI:18420"/>
    </cofactor>
</comment>
<reference evidence="26 27" key="1">
    <citation type="submission" date="2011-11" db="EMBL/GenBank/DDBJ databases">
        <title>Improved High-Quality Draft sequence of Beggiatoa alba B18lD.</title>
        <authorList>
            <consortium name="US DOE Joint Genome Institute"/>
            <person name="Lucas S."/>
            <person name="Han J."/>
            <person name="Lapidus A."/>
            <person name="Cheng J.-F."/>
            <person name="Goodwin L."/>
            <person name="Pitluck S."/>
            <person name="Peters L."/>
            <person name="Mikhailova N."/>
            <person name="Held B."/>
            <person name="Detter J.C."/>
            <person name="Han C."/>
            <person name="Tapia R."/>
            <person name="Land M."/>
            <person name="Hauser L."/>
            <person name="Kyrpides N."/>
            <person name="Ivanova N."/>
            <person name="Pagani I."/>
            <person name="Samuel K."/>
            <person name="Teske A."/>
            <person name="Mueller J."/>
            <person name="Woyke T."/>
        </authorList>
    </citation>
    <scope>NUCLEOTIDE SEQUENCE [LARGE SCALE GENOMIC DNA]</scope>
    <source>
        <strain evidence="26 27">B18LD</strain>
    </source>
</reference>
<evidence type="ECO:0000256" key="13">
    <source>
        <dbReference type="ARBA" id="ARBA00022840"/>
    </source>
</evidence>
<feature type="domain" description="Mur ligase central" evidence="25">
    <location>
        <begin position="47"/>
        <end position="261"/>
    </location>
</feature>
<dbReference type="PIRSF" id="PIRSF001563">
    <property type="entry name" value="Folylpolyglu_synth"/>
    <property type="match status" value="1"/>
</dbReference>
<dbReference type="EC" id="6.3.2.17" evidence="8"/>
<evidence type="ECO:0000256" key="6">
    <source>
        <dbReference type="ARBA" id="ARBA00011245"/>
    </source>
</evidence>
<dbReference type="InterPro" id="IPR036615">
    <property type="entry name" value="Mur_ligase_C_dom_sf"/>
</dbReference>
<dbReference type="GO" id="GO:0046872">
    <property type="term" value="F:metal ion binding"/>
    <property type="evidence" value="ECO:0007669"/>
    <property type="project" value="UniProtKB-KW"/>
</dbReference>
<protein>
    <recommendedName>
        <fullName evidence="9">Dihydrofolate synthase/folylpolyglutamate synthase</fullName>
        <ecNumber evidence="7">6.3.2.12</ecNumber>
        <ecNumber evidence="8">6.3.2.17</ecNumber>
    </recommendedName>
    <alternativeName>
        <fullName evidence="18">Folylpoly-gamma-glutamate synthetase-dihydrofolate synthetase</fullName>
    </alternativeName>
    <alternativeName>
        <fullName evidence="16">Folylpolyglutamate synthetase</fullName>
    </alternativeName>
    <alternativeName>
        <fullName evidence="17">Tetrahydrofolylpolyglutamate synthase</fullName>
    </alternativeName>
</protein>
<dbReference type="STRING" id="395493.BegalDRAFT_0622"/>
<evidence type="ECO:0000256" key="4">
    <source>
        <dbReference type="ARBA" id="ARBA00005150"/>
    </source>
</evidence>
<keyword evidence="27" id="KW-1185">Reference proteome</keyword>
<dbReference type="EC" id="6.3.2.12" evidence="7"/>
<comment type="catalytic activity">
    <reaction evidence="19">
        <text>(6S)-5,6,7,8-tetrahydrofolyl-(gamma-L-Glu)(n) + L-glutamate + ATP = (6S)-5,6,7,8-tetrahydrofolyl-(gamma-L-Glu)(n+1) + ADP + phosphate + H(+)</text>
        <dbReference type="Rhea" id="RHEA:10580"/>
        <dbReference type="Rhea" id="RHEA-COMP:14738"/>
        <dbReference type="Rhea" id="RHEA-COMP:14740"/>
        <dbReference type="ChEBI" id="CHEBI:15378"/>
        <dbReference type="ChEBI" id="CHEBI:29985"/>
        <dbReference type="ChEBI" id="CHEBI:30616"/>
        <dbReference type="ChEBI" id="CHEBI:43474"/>
        <dbReference type="ChEBI" id="CHEBI:141005"/>
        <dbReference type="ChEBI" id="CHEBI:456216"/>
        <dbReference type="EC" id="6.3.2.17"/>
    </reaction>
</comment>
<evidence type="ECO:0000313" key="27">
    <source>
        <dbReference type="Proteomes" id="UP000005744"/>
    </source>
</evidence>
<evidence type="ECO:0000256" key="23">
    <source>
        <dbReference type="PIRNR" id="PIRNR001563"/>
    </source>
</evidence>
<dbReference type="InterPro" id="IPR001645">
    <property type="entry name" value="Folylpolyglutamate_synth"/>
</dbReference>
<comment type="catalytic activity">
    <reaction evidence="20">
        <text>10-formyltetrahydrofolyl-(gamma-L-Glu)(n) + L-glutamate + ATP = 10-formyltetrahydrofolyl-(gamma-L-Glu)(n+1) + ADP + phosphate + H(+)</text>
        <dbReference type="Rhea" id="RHEA:51904"/>
        <dbReference type="Rhea" id="RHEA-COMP:13088"/>
        <dbReference type="Rhea" id="RHEA-COMP:14300"/>
        <dbReference type="ChEBI" id="CHEBI:15378"/>
        <dbReference type="ChEBI" id="CHEBI:29985"/>
        <dbReference type="ChEBI" id="CHEBI:30616"/>
        <dbReference type="ChEBI" id="CHEBI:43474"/>
        <dbReference type="ChEBI" id="CHEBI:134413"/>
        <dbReference type="ChEBI" id="CHEBI:456216"/>
        <dbReference type="EC" id="6.3.2.17"/>
    </reaction>
</comment>
<comment type="catalytic activity">
    <reaction evidence="22">
        <text>7,8-dihydropteroate + L-glutamate + ATP = 7,8-dihydrofolate + ADP + phosphate + H(+)</text>
        <dbReference type="Rhea" id="RHEA:23584"/>
        <dbReference type="ChEBI" id="CHEBI:15378"/>
        <dbReference type="ChEBI" id="CHEBI:17839"/>
        <dbReference type="ChEBI" id="CHEBI:29985"/>
        <dbReference type="ChEBI" id="CHEBI:30616"/>
        <dbReference type="ChEBI" id="CHEBI:43474"/>
        <dbReference type="ChEBI" id="CHEBI:57451"/>
        <dbReference type="ChEBI" id="CHEBI:456216"/>
        <dbReference type="EC" id="6.3.2.12"/>
    </reaction>
</comment>
<dbReference type="InterPro" id="IPR004101">
    <property type="entry name" value="Mur_ligase_C"/>
</dbReference>
<dbReference type="eggNOG" id="COG0285">
    <property type="taxonomic scope" value="Bacteria"/>
</dbReference>
<dbReference type="InterPro" id="IPR036565">
    <property type="entry name" value="Mur-like_cat_sf"/>
</dbReference>
<dbReference type="InterPro" id="IPR013221">
    <property type="entry name" value="Mur_ligase_cen"/>
</dbReference>
<dbReference type="GO" id="GO:0004326">
    <property type="term" value="F:tetrahydrofolylpolyglutamate synthase activity"/>
    <property type="evidence" value="ECO:0007669"/>
    <property type="project" value="UniProtKB-EC"/>
</dbReference>
<dbReference type="UniPathway" id="UPA00077">
    <property type="reaction ID" value="UER00157"/>
</dbReference>
<comment type="catalytic activity">
    <reaction evidence="21">
        <text>(6R)-5,10-methylenetetrahydrofolyl-(gamma-L-Glu)(n) + L-glutamate + ATP = (6R)-5,10-methylenetetrahydrofolyl-(gamma-L-Glu)(n+1) + ADP + phosphate + H(+)</text>
        <dbReference type="Rhea" id="RHEA:51912"/>
        <dbReference type="Rhea" id="RHEA-COMP:13257"/>
        <dbReference type="Rhea" id="RHEA-COMP:13258"/>
        <dbReference type="ChEBI" id="CHEBI:15378"/>
        <dbReference type="ChEBI" id="CHEBI:29985"/>
        <dbReference type="ChEBI" id="CHEBI:30616"/>
        <dbReference type="ChEBI" id="CHEBI:43474"/>
        <dbReference type="ChEBI" id="CHEBI:136572"/>
        <dbReference type="ChEBI" id="CHEBI:456216"/>
        <dbReference type="EC" id="6.3.2.17"/>
    </reaction>
</comment>
<feature type="domain" description="Mur ligase C-terminal" evidence="24">
    <location>
        <begin position="287"/>
        <end position="410"/>
    </location>
</feature>
<evidence type="ECO:0000256" key="9">
    <source>
        <dbReference type="ARBA" id="ARBA00019357"/>
    </source>
</evidence>
<dbReference type="HOGENOM" id="CLU_015869_1_0_6"/>
<evidence type="ECO:0000256" key="19">
    <source>
        <dbReference type="ARBA" id="ARBA00047493"/>
    </source>
</evidence>
<evidence type="ECO:0000256" key="10">
    <source>
        <dbReference type="ARBA" id="ARBA00022598"/>
    </source>
</evidence>
<keyword evidence="12 23" id="KW-0547">Nucleotide-binding</keyword>
<comment type="similarity">
    <text evidence="5 23">Belongs to the folylpolyglutamate synthase family.</text>
</comment>
<evidence type="ECO:0000259" key="24">
    <source>
        <dbReference type="Pfam" id="PF02875"/>
    </source>
</evidence>
<keyword evidence="14" id="KW-0460">Magnesium</keyword>
<dbReference type="NCBIfam" id="NF008101">
    <property type="entry name" value="PRK10846.1"/>
    <property type="match status" value="1"/>
</dbReference>
<evidence type="ECO:0000256" key="5">
    <source>
        <dbReference type="ARBA" id="ARBA00008276"/>
    </source>
</evidence>
<dbReference type="SUPFAM" id="SSF53244">
    <property type="entry name" value="MurD-like peptide ligases, peptide-binding domain"/>
    <property type="match status" value="1"/>
</dbReference>
<proteinExistence type="inferred from homology"/>
<dbReference type="FunFam" id="3.40.1190.10:FF:000004">
    <property type="entry name" value="Dihydrofolate synthase/folylpolyglutamate synthase"/>
    <property type="match status" value="1"/>
</dbReference>
<comment type="pathway">
    <text evidence="3">Cofactor biosynthesis; tetrahydrofolate biosynthesis; 7,8-dihydrofolate from 2-amino-4-hydroxy-6-hydroxymethyl-7,8-dihydropteridine diphosphate and 4-aminobenzoate: step 2/2.</text>
</comment>
<keyword evidence="15" id="KW-0289">Folate biosynthesis</keyword>
<evidence type="ECO:0000259" key="25">
    <source>
        <dbReference type="Pfam" id="PF08245"/>
    </source>
</evidence>
<evidence type="ECO:0000256" key="20">
    <source>
        <dbReference type="ARBA" id="ARBA00047808"/>
    </source>
</evidence>
<evidence type="ECO:0000256" key="2">
    <source>
        <dbReference type="ARBA" id="ARBA00002714"/>
    </source>
</evidence>
<keyword evidence="11" id="KW-0479">Metal-binding</keyword>
<dbReference type="OrthoDB" id="9809356at2"/>
<accession>I3CD43</accession>
<gene>
    <name evidence="26" type="ORF">BegalDRAFT_0622</name>
</gene>
<dbReference type="AlphaFoldDB" id="I3CD43"/>
<dbReference type="Pfam" id="PF02875">
    <property type="entry name" value="Mur_ligase_C"/>
    <property type="match status" value="1"/>
</dbReference>
<comment type="function">
    <text evidence="2">Functions in two distinct reactions of the de novo folate biosynthetic pathway. Catalyzes the addition of a glutamate residue to dihydropteroate (7,8-dihydropteroate or H2Pte) to form dihydrofolate (7,8-dihydrofolate monoglutamate or H2Pte-Glu). Also catalyzes successive additions of L-glutamate to tetrahydrofolate or 10-formyltetrahydrofolate or 5,10-methylenetetrahydrofolate, leading to folylpolyglutamate derivatives.</text>
</comment>
<keyword evidence="10 23" id="KW-0436">Ligase</keyword>
<evidence type="ECO:0000256" key="1">
    <source>
        <dbReference type="ARBA" id="ARBA00001946"/>
    </source>
</evidence>
<dbReference type="GO" id="GO:0005524">
    <property type="term" value="F:ATP binding"/>
    <property type="evidence" value="ECO:0007669"/>
    <property type="project" value="UniProtKB-KW"/>
</dbReference>
<evidence type="ECO:0000256" key="16">
    <source>
        <dbReference type="ARBA" id="ARBA00030048"/>
    </source>
</evidence>
<evidence type="ECO:0000256" key="15">
    <source>
        <dbReference type="ARBA" id="ARBA00022909"/>
    </source>
</evidence>
<evidence type="ECO:0000256" key="21">
    <source>
        <dbReference type="ARBA" id="ARBA00049035"/>
    </source>
</evidence>
<name>I3CD43_9GAMM</name>
<dbReference type="GO" id="GO:0046656">
    <property type="term" value="P:folic acid biosynthetic process"/>
    <property type="evidence" value="ECO:0007669"/>
    <property type="project" value="UniProtKB-KW"/>
</dbReference>
<dbReference type="SUPFAM" id="SSF53623">
    <property type="entry name" value="MurD-like peptide ligases, catalytic domain"/>
    <property type="match status" value="1"/>
</dbReference>
<dbReference type="Pfam" id="PF08245">
    <property type="entry name" value="Mur_ligase_M"/>
    <property type="match status" value="1"/>
</dbReference>
<dbReference type="RefSeq" id="WP_002683554.1">
    <property type="nucleotide sequence ID" value="NZ_JH600070.1"/>
</dbReference>
<dbReference type="PANTHER" id="PTHR11136:SF0">
    <property type="entry name" value="DIHYDROFOLATE SYNTHETASE-RELATED"/>
    <property type="match status" value="1"/>
</dbReference>
<dbReference type="EMBL" id="JH600070">
    <property type="protein sequence ID" value="EIJ41536.1"/>
    <property type="molecule type" value="Genomic_DNA"/>
</dbReference>
<evidence type="ECO:0000313" key="26">
    <source>
        <dbReference type="EMBL" id="EIJ41536.1"/>
    </source>
</evidence>
<organism evidence="26 27">
    <name type="scientific">Beggiatoa alba B18LD</name>
    <dbReference type="NCBI Taxonomy" id="395493"/>
    <lineage>
        <taxon>Bacteria</taxon>
        <taxon>Pseudomonadati</taxon>
        <taxon>Pseudomonadota</taxon>
        <taxon>Gammaproteobacteria</taxon>
        <taxon>Thiotrichales</taxon>
        <taxon>Thiotrichaceae</taxon>
        <taxon>Beggiatoa</taxon>
    </lineage>
</organism>
<evidence type="ECO:0000256" key="14">
    <source>
        <dbReference type="ARBA" id="ARBA00022842"/>
    </source>
</evidence>
<evidence type="ECO:0000256" key="8">
    <source>
        <dbReference type="ARBA" id="ARBA00013025"/>
    </source>
</evidence>
<comment type="pathway">
    <text evidence="4">Cofactor biosynthesis; tetrahydrofolylpolyglutamate biosynthesis.</text>
</comment>
<comment type="subunit">
    <text evidence="6">Monomer.</text>
</comment>
<keyword evidence="13 23" id="KW-0067">ATP-binding</keyword>
<evidence type="ECO:0000256" key="12">
    <source>
        <dbReference type="ARBA" id="ARBA00022741"/>
    </source>
</evidence>
<evidence type="ECO:0000256" key="17">
    <source>
        <dbReference type="ARBA" id="ARBA00030592"/>
    </source>
</evidence>
<evidence type="ECO:0000256" key="7">
    <source>
        <dbReference type="ARBA" id="ARBA00013023"/>
    </source>
</evidence>
<evidence type="ECO:0000256" key="11">
    <source>
        <dbReference type="ARBA" id="ARBA00022723"/>
    </source>
</evidence>
<dbReference type="PANTHER" id="PTHR11136">
    <property type="entry name" value="FOLYLPOLYGLUTAMATE SYNTHASE-RELATED"/>
    <property type="match status" value="1"/>
</dbReference>
<evidence type="ECO:0000256" key="3">
    <source>
        <dbReference type="ARBA" id="ARBA00004799"/>
    </source>
</evidence>
<evidence type="ECO:0000256" key="18">
    <source>
        <dbReference type="ARBA" id="ARBA00032510"/>
    </source>
</evidence>
<dbReference type="GO" id="GO:0046654">
    <property type="term" value="P:tetrahydrofolate biosynthetic process"/>
    <property type="evidence" value="ECO:0007669"/>
    <property type="project" value="UniProtKB-UniPathway"/>
</dbReference>